<comment type="caution">
    <text evidence="4">The sequence shown here is derived from an EMBL/GenBank/DDBJ whole genome shotgun (WGS) entry which is preliminary data.</text>
</comment>
<dbReference type="InterPro" id="IPR006140">
    <property type="entry name" value="D-isomer_DH_NAD-bd"/>
</dbReference>
<name>A0ABU1MNR3_9SPHN</name>
<dbReference type="PANTHER" id="PTHR43333">
    <property type="entry name" value="2-HACID_DH_C DOMAIN-CONTAINING PROTEIN"/>
    <property type="match status" value="1"/>
</dbReference>
<dbReference type="CDD" id="cd12180">
    <property type="entry name" value="2-Hacid_dh_15"/>
    <property type="match status" value="1"/>
</dbReference>
<accession>A0ABU1MNR3</accession>
<feature type="domain" description="D-isomer specific 2-hydroxyacid dehydrogenase NAD-binding" evidence="3">
    <location>
        <begin position="111"/>
        <end position="279"/>
    </location>
</feature>
<gene>
    <name evidence="4" type="ORF">J2792_002879</name>
</gene>
<dbReference type="PANTHER" id="PTHR43333:SF1">
    <property type="entry name" value="D-ISOMER SPECIFIC 2-HYDROXYACID DEHYDROGENASE NAD-BINDING DOMAIN-CONTAINING PROTEIN"/>
    <property type="match status" value="1"/>
</dbReference>
<sequence length="316" mass="33543">MSLVIASQLEPALNAAIADHPARPTVIPAPEDEPWRAANDADVLVIRPSPVWTPARSRPAPPIWPGRLRWVCSASAGIDFYPSWLLDGPLVSCARGTASEEIADYVIAAIYRQAKDLDGVAAQRPEDWRYTQLGQVLGSTIGVIGLGAIGQAVARRALALGARVVAVRRSGVQPSDLPGVELVAQVADVVAQADHIMLAVPATPQTRHLIDAAALAVAKPGAHLINVARGSVVDQAALLDALDRGALGFATLDVTEPEPLPAEHRLYNHPRVRLTPHLSANYTVARGKLLAKILGDITRFAQGQPPSDLVEPTRGY</sequence>
<keyword evidence="2" id="KW-0520">NAD</keyword>
<evidence type="ECO:0000256" key="1">
    <source>
        <dbReference type="ARBA" id="ARBA00023002"/>
    </source>
</evidence>
<protein>
    <submittedName>
        <fullName evidence="4">Phosphoglycerate dehydrogenase-like enzyme</fullName>
    </submittedName>
</protein>
<dbReference type="EMBL" id="JAVDRD010000007">
    <property type="protein sequence ID" value="MDR6511996.1"/>
    <property type="molecule type" value="Genomic_DNA"/>
</dbReference>
<dbReference type="RefSeq" id="WP_309805688.1">
    <property type="nucleotide sequence ID" value="NZ_JAVDRD010000007.1"/>
</dbReference>
<keyword evidence="1" id="KW-0560">Oxidoreductase</keyword>
<proteinExistence type="predicted"/>
<dbReference type="InterPro" id="IPR036291">
    <property type="entry name" value="NAD(P)-bd_dom_sf"/>
</dbReference>
<dbReference type="Pfam" id="PF02826">
    <property type="entry name" value="2-Hacid_dh_C"/>
    <property type="match status" value="1"/>
</dbReference>
<organism evidence="4 5">
    <name type="scientific">Novosphingobium capsulatum</name>
    <dbReference type="NCBI Taxonomy" id="13688"/>
    <lineage>
        <taxon>Bacteria</taxon>
        <taxon>Pseudomonadati</taxon>
        <taxon>Pseudomonadota</taxon>
        <taxon>Alphaproteobacteria</taxon>
        <taxon>Sphingomonadales</taxon>
        <taxon>Sphingomonadaceae</taxon>
        <taxon>Novosphingobium</taxon>
    </lineage>
</organism>
<evidence type="ECO:0000313" key="4">
    <source>
        <dbReference type="EMBL" id="MDR6511996.1"/>
    </source>
</evidence>
<evidence type="ECO:0000259" key="3">
    <source>
        <dbReference type="Pfam" id="PF02826"/>
    </source>
</evidence>
<evidence type="ECO:0000256" key="2">
    <source>
        <dbReference type="ARBA" id="ARBA00023027"/>
    </source>
</evidence>
<keyword evidence="5" id="KW-1185">Reference proteome</keyword>
<dbReference type="Proteomes" id="UP001184150">
    <property type="component" value="Unassembled WGS sequence"/>
</dbReference>
<evidence type="ECO:0000313" key="5">
    <source>
        <dbReference type="Proteomes" id="UP001184150"/>
    </source>
</evidence>
<reference evidence="4 5" key="1">
    <citation type="submission" date="2023-07" db="EMBL/GenBank/DDBJ databases">
        <title>Sorghum-associated microbial communities from plants grown in Nebraska, USA.</title>
        <authorList>
            <person name="Schachtman D."/>
        </authorList>
    </citation>
    <scope>NUCLEOTIDE SEQUENCE [LARGE SCALE GENOMIC DNA]</scope>
    <source>
        <strain evidence="4 5">DS1027</strain>
    </source>
</reference>
<dbReference type="SUPFAM" id="SSF51735">
    <property type="entry name" value="NAD(P)-binding Rossmann-fold domains"/>
    <property type="match status" value="1"/>
</dbReference>
<dbReference type="Gene3D" id="3.40.50.720">
    <property type="entry name" value="NAD(P)-binding Rossmann-like Domain"/>
    <property type="match status" value="2"/>
</dbReference>